<organism evidence="2 3">
    <name type="scientific">Dyadobacter pollutisoli</name>
    <dbReference type="NCBI Taxonomy" id="2910158"/>
    <lineage>
        <taxon>Bacteria</taxon>
        <taxon>Pseudomonadati</taxon>
        <taxon>Bacteroidota</taxon>
        <taxon>Cytophagia</taxon>
        <taxon>Cytophagales</taxon>
        <taxon>Spirosomataceae</taxon>
        <taxon>Dyadobacter</taxon>
    </lineage>
</organism>
<dbReference type="Gene3D" id="3.10.129.10">
    <property type="entry name" value="Hotdog Thioesterase"/>
    <property type="match status" value="1"/>
</dbReference>
<dbReference type="InterPro" id="IPR029069">
    <property type="entry name" value="HotDog_dom_sf"/>
</dbReference>
<dbReference type="Pfam" id="PF22818">
    <property type="entry name" value="ApeI-like"/>
    <property type="match status" value="1"/>
</dbReference>
<dbReference type="InterPro" id="IPR054545">
    <property type="entry name" value="ApeI-like"/>
</dbReference>
<dbReference type="Proteomes" id="UP001164653">
    <property type="component" value="Chromosome"/>
</dbReference>
<dbReference type="AlphaFoldDB" id="A0A9E8NHH7"/>
<name>A0A9E8NHH7_9BACT</name>
<sequence>MPQNDIFTIIGIDSTADTIASEVRINAEHHLFEGHFPGTPVTPGVIQLQMVKTVLEQHLQKELQLKSVRTCKFLEVLNPNVTPVIRLNIKYKIQEVIEVTASGVFEGTTFFKAQATYQ</sequence>
<proteinExistence type="predicted"/>
<dbReference type="EMBL" id="CP112998">
    <property type="protein sequence ID" value="WAC15081.1"/>
    <property type="molecule type" value="Genomic_DNA"/>
</dbReference>
<protein>
    <submittedName>
        <fullName evidence="2">3-hydroxyacyl-ACP dehydratase</fullName>
    </submittedName>
</protein>
<evidence type="ECO:0000313" key="3">
    <source>
        <dbReference type="Proteomes" id="UP001164653"/>
    </source>
</evidence>
<evidence type="ECO:0000259" key="1">
    <source>
        <dbReference type="Pfam" id="PF22818"/>
    </source>
</evidence>
<gene>
    <name evidence="2" type="ORF">ON006_14170</name>
</gene>
<dbReference type="SUPFAM" id="SSF54637">
    <property type="entry name" value="Thioesterase/thiol ester dehydrase-isomerase"/>
    <property type="match status" value="1"/>
</dbReference>
<reference evidence="2" key="1">
    <citation type="submission" date="2022-11" db="EMBL/GenBank/DDBJ databases">
        <title>Dyadobacter pollutisoli sp. nov., isolated from plastic dumped soil.</title>
        <authorList>
            <person name="Kim J.M."/>
            <person name="Kim K.R."/>
            <person name="Lee J.K."/>
            <person name="Hao L."/>
            <person name="Jeon C.O."/>
        </authorList>
    </citation>
    <scope>NUCLEOTIDE SEQUENCE</scope>
    <source>
        <strain evidence="2">U1</strain>
    </source>
</reference>
<keyword evidence="3" id="KW-1185">Reference proteome</keyword>
<dbReference type="GO" id="GO:0016829">
    <property type="term" value="F:lyase activity"/>
    <property type="evidence" value="ECO:0007669"/>
    <property type="project" value="UniProtKB-KW"/>
</dbReference>
<feature type="domain" description="ApeI dehydratase-like" evidence="1">
    <location>
        <begin position="14"/>
        <end position="94"/>
    </location>
</feature>
<evidence type="ECO:0000313" key="2">
    <source>
        <dbReference type="EMBL" id="WAC15081.1"/>
    </source>
</evidence>
<dbReference type="RefSeq" id="WP_244820447.1">
    <property type="nucleotide sequence ID" value="NZ_CP112998.1"/>
</dbReference>
<dbReference type="KEGG" id="dpf:ON006_14170"/>
<accession>A0A9E8NHH7</accession>